<proteinExistence type="predicted"/>
<organism evidence="2 3">
    <name type="scientific">Armillaria tabescens</name>
    <name type="common">Ringless honey mushroom</name>
    <name type="synonym">Agaricus tabescens</name>
    <dbReference type="NCBI Taxonomy" id="1929756"/>
    <lineage>
        <taxon>Eukaryota</taxon>
        <taxon>Fungi</taxon>
        <taxon>Dikarya</taxon>
        <taxon>Basidiomycota</taxon>
        <taxon>Agaricomycotina</taxon>
        <taxon>Agaricomycetes</taxon>
        <taxon>Agaricomycetidae</taxon>
        <taxon>Agaricales</taxon>
        <taxon>Marasmiineae</taxon>
        <taxon>Physalacriaceae</taxon>
        <taxon>Desarmillaria</taxon>
    </lineage>
</organism>
<reference evidence="2" key="1">
    <citation type="submission" date="2023-06" db="EMBL/GenBank/DDBJ databases">
        <authorList>
            <consortium name="Lawrence Berkeley National Laboratory"/>
            <person name="Ahrendt S."/>
            <person name="Sahu N."/>
            <person name="Indic B."/>
            <person name="Wong-Bajracharya J."/>
            <person name="Merenyi Z."/>
            <person name="Ke H.-M."/>
            <person name="Monk M."/>
            <person name="Kocsube S."/>
            <person name="Drula E."/>
            <person name="Lipzen A."/>
            <person name="Balint B."/>
            <person name="Henrissat B."/>
            <person name="Andreopoulos B."/>
            <person name="Martin F.M."/>
            <person name="Harder C.B."/>
            <person name="Rigling D."/>
            <person name="Ford K.L."/>
            <person name="Foster G.D."/>
            <person name="Pangilinan J."/>
            <person name="Papanicolaou A."/>
            <person name="Barry K."/>
            <person name="LaButti K."/>
            <person name="Viragh M."/>
            <person name="Koriabine M."/>
            <person name="Yan M."/>
            <person name="Riley R."/>
            <person name="Champramary S."/>
            <person name="Plett K.L."/>
            <person name="Tsai I.J."/>
            <person name="Slot J."/>
            <person name="Sipos G."/>
            <person name="Plett J."/>
            <person name="Nagy L.G."/>
            <person name="Grigoriev I.V."/>
        </authorList>
    </citation>
    <scope>NUCLEOTIDE SEQUENCE</scope>
    <source>
        <strain evidence="2">CCBAS 213</strain>
    </source>
</reference>
<dbReference type="GeneID" id="85352748"/>
<evidence type="ECO:0000313" key="3">
    <source>
        <dbReference type="Proteomes" id="UP001175211"/>
    </source>
</evidence>
<name>A0AA39NJS8_ARMTA</name>
<feature type="region of interest" description="Disordered" evidence="1">
    <location>
        <begin position="198"/>
        <end position="227"/>
    </location>
</feature>
<feature type="compositionally biased region" description="Polar residues" evidence="1">
    <location>
        <begin position="209"/>
        <end position="220"/>
    </location>
</feature>
<evidence type="ECO:0000313" key="2">
    <source>
        <dbReference type="EMBL" id="KAK0466892.1"/>
    </source>
</evidence>
<keyword evidence="3" id="KW-1185">Reference proteome</keyword>
<accession>A0AA39NJS8</accession>
<dbReference type="EMBL" id="JAUEPS010000003">
    <property type="protein sequence ID" value="KAK0466892.1"/>
    <property type="molecule type" value="Genomic_DNA"/>
</dbReference>
<dbReference type="AlphaFoldDB" id="A0AA39NJS8"/>
<dbReference type="RefSeq" id="XP_060337484.1">
    <property type="nucleotide sequence ID" value="XM_060469200.1"/>
</dbReference>
<comment type="caution">
    <text evidence="2">The sequence shown here is derived from an EMBL/GenBank/DDBJ whole genome shotgun (WGS) entry which is preliminary data.</text>
</comment>
<evidence type="ECO:0000256" key="1">
    <source>
        <dbReference type="SAM" id="MobiDB-lite"/>
    </source>
</evidence>
<dbReference type="Proteomes" id="UP001175211">
    <property type="component" value="Unassembled WGS sequence"/>
</dbReference>
<sequence length="404" mass="43189">MPWHHPDACLAICAGRNDHCQILLTEAALRSLRFPALLSVLKIQESEESIESLKVVLVVQGVTEKSLSSPAPPQSPGLSESVKKNVLEVQVGIRTDWRRHVKVFLKAVVRRPGSGSAEVIVGKGNYIPAAPIAHTATPITTDPEPSSSTLPAPATQVVASLPSLVPSSTSINTVTASPYPAAELSSIQSSVQPLTTIEIDTAPPPYSSIPVQPSTSNESDTAPPPYSATQNVASQLLIPNPAPVFTATNSVPSTHPAAQGITAQSFVLTNVPVNIRRRGTYFPPGSGGRRTGNWDSFFLGKSALQKNEAAILILVVAVDAAVNTGKSARICQIKSLLKLPVPFSADPKEMLPKFRSIRLYGKRRKQSLLTQDPVVLGHQTPRIMIENPTAAVNKKAQKYRDDEV</sequence>
<protein>
    <submittedName>
        <fullName evidence="2">Uncharacterized protein</fullName>
    </submittedName>
</protein>
<gene>
    <name evidence="2" type="ORF">EV420DRAFT_1474310</name>
</gene>